<dbReference type="InterPro" id="IPR029063">
    <property type="entry name" value="SAM-dependent_MTases_sf"/>
</dbReference>
<reference evidence="1 2" key="1">
    <citation type="submission" date="2015-02" db="EMBL/GenBank/DDBJ databases">
        <title>Single-cell genomics of uncultivated deep-branching MTB reveals a conserved set of magnetosome genes.</title>
        <authorList>
            <person name="Kolinko S."/>
            <person name="Richter M."/>
            <person name="Glockner F.O."/>
            <person name="Brachmann A."/>
            <person name="Schuler D."/>
        </authorList>
    </citation>
    <scope>NUCLEOTIDE SEQUENCE [LARGE SCALE GENOMIC DNA]</scope>
    <source>
        <strain evidence="1">TM-1</strain>
    </source>
</reference>
<name>A0A0F3GQ32_9BACT</name>
<comment type="caution">
    <text evidence="1">The sequence shown here is derived from an EMBL/GenBank/DDBJ whole genome shotgun (WGS) entry which is preliminary data.</text>
</comment>
<dbReference type="Gene3D" id="3.40.50.150">
    <property type="entry name" value="Vaccinia Virus protein VP39"/>
    <property type="match status" value="1"/>
</dbReference>
<accession>A0A0F3GQ32</accession>
<evidence type="ECO:0000313" key="2">
    <source>
        <dbReference type="Proteomes" id="UP000033423"/>
    </source>
</evidence>
<protein>
    <submittedName>
        <fullName evidence="1">Uncharacterized protein</fullName>
    </submittedName>
</protein>
<evidence type="ECO:0000313" key="1">
    <source>
        <dbReference type="EMBL" id="KJU84099.1"/>
    </source>
</evidence>
<sequence length="489" mass="55163">MGYFIEIKDTDSTADLRQRYSIGREPIYENVRCRHVDGKAGQCDYYTVLRPDGEGIRHCYFHHTDALVAVGKDSFFDTMMARIASVCTRHEEEASIKYYFDNYNHIKNNLADINTIVEVGCYLGGATVMFAQIAHAFGLKLYVVELNLNYLMFTYERLLRVAPETLDSVRFYNGTLADFTDRYRVPLTERSVYLVQDASHSFEGVLADLVATYDIRQGIHSMAFHDFHLRSADWKMDLYVDRAIYCVFGINANLRKIGFYTGEFFGAPEKQIANDKSGYGLYGMPNAFEGVIIVLSENTYCFDKTTAVRHPIPLEIERRAVWLKERFDVGTYYIDRALSKFVLRPLRQSGVRRLLGELAPVRASQVRQRAGDGVSLLYEPQEPTGIELVFPIEAGKAVSGSVKLQVGSTRSIATVGRVYVQYDRGRAYREVDDVGAIKVVVESPSVVRVDGLRLEGLEVGKSVISFQYMGFKKDVSVEVSSQDGSGETG</sequence>
<dbReference type="SUPFAM" id="SSF53335">
    <property type="entry name" value="S-adenosyl-L-methionine-dependent methyltransferases"/>
    <property type="match status" value="1"/>
</dbReference>
<proteinExistence type="predicted"/>
<gene>
    <name evidence="1" type="ORF">MBAV_003705</name>
</gene>
<dbReference type="Proteomes" id="UP000033423">
    <property type="component" value="Unassembled WGS sequence"/>
</dbReference>
<keyword evidence="2" id="KW-1185">Reference proteome</keyword>
<dbReference type="AlphaFoldDB" id="A0A0F3GQ32"/>
<organism evidence="1 2">
    <name type="scientific">Candidatus Magnetobacterium bavaricum</name>
    <dbReference type="NCBI Taxonomy" id="29290"/>
    <lineage>
        <taxon>Bacteria</taxon>
        <taxon>Pseudomonadati</taxon>
        <taxon>Nitrospirota</taxon>
        <taxon>Thermodesulfovibrionia</taxon>
        <taxon>Thermodesulfovibrionales</taxon>
        <taxon>Candidatus Magnetobacteriaceae</taxon>
        <taxon>Candidatus Magnetobacterium</taxon>
    </lineage>
</organism>
<dbReference type="EMBL" id="LACI01001623">
    <property type="protein sequence ID" value="KJU84099.1"/>
    <property type="molecule type" value="Genomic_DNA"/>
</dbReference>